<dbReference type="PANTHER" id="PTHR38248:SF2">
    <property type="entry name" value="FUNK1 11"/>
    <property type="match status" value="1"/>
</dbReference>
<sequence>MAMGVLLDDEQHSLMHDLESFFWVLFWICIHYDGPGKDIGSTEFECWNCESSGKLAELKKGLISDERDFLKTVEARFTFYYKSLGPHVNRLRRKVFPNGGSWREPAPYLYHDMKEIRRAAQHESGAIKV</sequence>
<reference evidence="2" key="1">
    <citation type="submission" date="2020-01" db="EMBL/GenBank/DDBJ databases">
        <authorList>
            <consortium name="DOE Joint Genome Institute"/>
            <person name="Haridas S."/>
            <person name="Albert R."/>
            <person name="Binder M."/>
            <person name="Bloem J."/>
            <person name="Labutti K."/>
            <person name="Salamov A."/>
            <person name="Andreopoulos B."/>
            <person name="Baker S.E."/>
            <person name="Barry K."/>
            <person name="Bills G."/>
            <person name="Bluhm B.H."/>
            <person name="Cannon C."/>
            <person name="Castanera R."/>
            <person name="Culley D.E."/>
            <person name="Daum C."/>
            <person name="Ezra D."/>
            <person name="Gonzalez J.B."/>
            <person name="Henrissat B."/>
            <person name="Kuo A."/>
            <person name="Liang C."/>
            <person name="Lipzen A."/>
            <person name="Lutzoni F."/>
            <person name="Magnuson J."/>
            <person name="Mondo S."/>
            <person name="Nolan M."/>
            <person name="Ohm R."/>
            <person name="Pangilinan J."/>
            <person name="Park H.-J."/>
            <person name="Ramirez L."/>
            <person name="Alfaro M."/>
            <person name="Sun H."/>
            <person name="Tritt A."/>
            <person name="Yoshinaga Y."/>
            <person name="Zwiers L.-H."/>
            <person name="Turgeon B.G."/>
            <person name="Goodwin S.B."/>
            <person name="Spatafora J.W."/>
            <person name="Crous P.W."/>
            <person name="Grigoriev I.V."/>
        </authorList>
    </citation>
    <scope>NUCLEOTIDE SEQUENCE</scope>
    <source>
        <strain evidence="2">IPT5</strain>
    </source>
</reference>
<proteinExistence type="predicted"/>
<dbReference type="Pfam" id="PF17667">
    <property type="entry name" value="Pkinase_fungal"/>
    <property type="match status" value="1"/>
</dbReference>
<dbReference type="PANTHER" id="PTHR38248">
    <property type="entry name" value="FUNK1 6"/>
    <property type="match status" value="1"/>
</dbReference>
<keyword evidence="3" id="KW-1185">Reference proteome</keyword>
<protein>
    <recommendedName>
        <fullName evidence="1">Fungal-type protein kinase domain-containing protein</fullName>
    </recommendedName>
</protein>
<dbReference type="Proteomes" id="UP000799423">
    <property type="component" value="Unassembled WGS sequence"/>
</dbReference>
<accession>A0A6A7B505</accession>
<dbReference type="AlphaFoldDB" id="A0A6A7B505"/>
<dbReference type="OrthoDB" id="5584477at2759"/>
<feature type="domain" description="Fungal-type protein kinase" evidence="1">
    <location>
        <begin position="1"/>
        <end position="29"/>
    </location>
</feature>
<gene>
    <name evidence="2" type="ORF">T440DRAFT_126362</name>
</gene>
<dbReference type="EMBL" id="MU006311">
    <property type="protein sequence ID" value="KAF2849439.1"/>
    <property type="molecule type" value="Genomic_DNA"/>
</dbReference>
<evidence type="ECO:0000313" key="2">
    <source>
        <dbReference type="EMBL" id="KAF2849439.1"/>
    </source>
</evidence>
<organism evidence="2 3">
    <name type="scientific">Plenodomus tracheiphilus IPT5</name>
    <dbReference type="NCBI Taxonomy" id="1408161"/>
    <lineage>
        <taxon>Eukaryota</taxon>
        <taxon>Fungi</taxon>
        <taxon>Dikarya</taxon>
        <taxon>Ascomycota</taxon>
        <taxon>Pezizomycotina</taxon>
        <taxon>Dothideomycetes</taxon>
        <taxon>Pleosporomycetidae</taxon>
        <taxon>Pleosporales</taxon>
        <taxon>Pleosporineae</taxon>
        <taxon>Leptosphaeriaceae</taxon>
        <taxon>Plenodomus</taxon>
    </lineage>
</organism>
<evidence type="ECO:0000313" key="3">
    <source>
        <dbReference type="Proteomes" id="UP000799423"/>
    </source>
</evidence>
<evidence type="ECO:0000259" key="1">
    <source>
        <dbReference type="Pfam" id="PF17667"/>
    </source>
</evidence>
<dbReference type="InterPro" id="IPR040976">
    <property type="entry name" value="Pkinase_fungal"/>
</dbReference>
<name>A0A6A7B505_9PLEO</name>